<dbReference type="AlphaFoldDB" id="A0A7L0EEI5"/>
<proteinExistence type="inferred from homology"/>
<dbReference type="InterPro" id="IPR000980">
    <property type="entry name" value="SH2"/>
</dbReference>
<evidence type="ECO:0000259" key="11">
    <source>
        <dbReference type="PROSITE" id="PS50001"/>
    </source>
</evidence>
<evidence type="ECO:0000259" key="12">
    <source>
        <dbReference type="PROSITE" id="PS50003"/>
    </source>
</evidence>
<dbReference type="SUPFAM" id="SSF50729">
    <property type="entry name" value="PH domain-like"/>
    <property type="match status" value="1"/>
</dbReference>
<evidence type="ECO:0000313" key="14">
    <source>
        <dbReference type="Proteomes" id="UP000550660"/>
    </source>
</evidence>
<dbReference type="InterPro" id="IPR036860">
    <property type="entry name" value="SH2_dom_sf"/>
</dbReference>
<evidence type="ECO:0000256" key="8">
    <source>
        <dbReference type="ARBA" id="ARBA00080880"/>
    </source>
</evidence>
<dbReference type="Gene3D" id="2.30.29.30">
    <property type="entry name" value="Pleckstrin-homology domain (PH domain)/Phosphotyrosine-binding domain (PTB)"/>
    <property type="match status" value="1"/>
</dbReference>
<sequence>RGRFVGATAMNGHALPAGTPAHPRGWHEFCELHAISTAKELARHYLRFATEHPHHDLLAAENFSVQFTDLFQQYFCHEVKEGFAMNQLRILPAGPARDYRDTHRRHTDASLGTAATKADVEPGARPEQPGRAPEPTAPGLRKSWSSEELAGPARRPFSLSQLRRSWRSLFRRRSSDALDGDGEAEAALKPGLGKRILPWGLSREQPPEVRKEGVLKYGLLDETSLDSGTRWQRCRLVLRRTGTPDGEEHVLELFDPPKSSKPKLHAACSAVQEVRRCTRLEMPDNLHTFVLKVTNATDVVFEAGDEQQLSSWTAEIRECARRGSDGSDPELLACRHPDPAAASPTTSTDPLGQGTTPGGPGEAAGPKMEQFLSSCPWFHGPISRVKAAQLVQLGGLEGHGVFLVRQSETRRGEYVLTFNFQGRAKHLRLALTERGQCRVQHLRFSSIVEMLHHFHRYPIPLECGTACDVRLSSYVVVLPQPQAPGSSSTVPLPLPVHGWSPDFNLVPAGSSCLRNPDEPPPGAAPEQIFHLVPSPAELAQSLRPSRGVATAPSPRPRDSDYEAEAPGRGRVRAIDNQYTPL</sequence>
<dbReference type="SUPFAM" id="SSF109805">
    <property type="entry name" value="Phenylalanine zipper"/>
    <property type="match status" value="1"/>
</dbReference>
<dbReference type="InterPro" id="IPR036290">
    <property type="entry name" value="Phe_ZIP_sf"/>
</dbReference>
<dbReference type="GO" id="GO:0060761">
    <property type="term" value="P:negative regulation of response to cytokine stimulus"/>
    <property type="evidence" value="ECO:0007669"/>
    <property type="project" value="UniProtKB-ARBA"/>
</dbReference>
<evidence type="ECO:0000256" key="5">
    <source>
        <dbReference type="ARBA" id="ARBA00073704"/>
    </source>
</evidence>
<comment type="similarity">
    <text evidence="1">Belongs to the SH2B adapter family.</text>
</comment>
<evidence type="ECO:0000256" key="7">
    <source>
        <dbReference type="ARBA" id="ARBA00077339"/>
    </source>
</evidence>
<dbReference type="Pfam" id="PF00017">
    <property type="entry name" value="SH2"/>
    <property type="match status" value="1"/>
</dbReference>
<evidence type="ECO:0000256" key="1">
    <source>
        <dbReference type="ARBA" id="ARBA00010220"/>
    </source>
</evidence>
<dbReference type="PRINTS" id="PR00401">
    <property type="entry name" value="SH2DOMAIN"/>
</dbReference>
<comment type="function">
    <text evidence="4">Links T-cell receptor activation signal to phospholipase C-gamma-1, GRB2 and phosphatidylinositol 3-kinase.</text>
</comment>
<evidence type="ECO:0000256" key="3">
    <source>
        <dbReference type="ARBA" id="ARBA00022999"/>
    </source>
</evidence>
<dbReference type="PANTHER" id="PTHR10872:SF1">
    <property type="entry name" value="SH2B ADAPTER PROTEIN 3"/>
    <property type="match status" value="1"/>
</dbReference>
<feature type="non-terminal residue" evidence="13">
    <location>
        <position position="581"/>
    </location>
</feature>
<dbReference type="FunFam" id="2.30.29.30:FF:000299">
    <property type="entry name" value="SH2B adapter protein 3 isoform X2"/>
    <property type="match status" value="1"/>
</dbReference>
<dbReference type="PROSITE" id="PS50003">
    <property type="entry name" value="PH_DOMAIN"/>
    <property type="match status" value="1"/>
</dbReference>
<dbReference type="PROSITE" id="PS50001">
    <property type="entry name" value="SH2"/>
    <property type="match status" value="1"/>
</dbReference>
<dbReference type="InterPro" id="IPR011993">
    <property type="entry name" value="PH-like_dom_sf"/>
</dbReference>
<dbReference type="GO" id="GO:0038163">
    <property type="term" value="P:thrombopoietin-mediated signaling pathway"/>
    <property type="evidence" value="ECO:0007669"/>
    <property type="project" value="UniProtKB-ARBA"/>
</dbReference>
<keyword evidence="3 9" id="KW-0727">SH2 domain</keyword>
<dbReference type="PANTHER" id="PTHR10872">
    <property type="entry name" value="SH2B ADAPTER PROTEIN"/>
    <property type="match status" value="1"/>
</dbReference>
<dbReference type="Proteomes" id="UP000550660">
    <property type="component" value="Unassembled WGS sequence"/>
</dbReference>
<dbReference type="GO" id="GO:0005068">
    <property type="term" value="F:transmembrane receptor protein tyrosine kinase adaptor activity"/>
    <property type="evidence" value="ECO:0007669"/>
    <property type="project" value="TreeGrafter"/>
</dbReference>
<gene>
    <name evidence="13" type="primary">Sh2b3</name>
    <name evidence="13" type="ORF">TROMEL_R08301</name>
</gene>
<feature type="region of interest" description="Disordered" evidence="10">
    <location>
        <begin position="97"/>
        <end position="149"/>
    </location>
</feature>
<dbReference type="Pfam" id="PF08916">
    <property type="entry name" value="Phe_ZIP"/>
    <property type="match status" value="1"/>
</dbReference>
<dbReference type="CDD" id="cd01231">
    <property type="entry name" value="PH_SH2B_family"/>
    <property type="match status" value="1"/>
</dbReference>
<feature type="domain" description="SH2" evidence="11">
    <location>
        <begin position="377"/>
        <end position="475"/>
    </location>
</feature>
<dbReference type="GO" id="GO:1904893">
    <property type="term" value="P:negative regulation of receptor signaling pathway via STAT"/>
    <property type="evidence" value="ECO:0007669"/>
    <property type="project" value="UniProtKB-ARBA"/>
</dbReference>
<protein>
    <recommendedName>
        <fullName evidence="5">SH2B adapter protein 3</fullName>
    </recommendedName>
    <alternativeName>
        <fullName evidence="7">Lymphocyte adapter protein</fullName>
    </alternativeName>
    <alternativeName>
        <fullName evidence="6">Lymphocyte-specific adapter protein Lnk</fullName>
    </alternativeName>
    <alternativeName>
        <fullName evidence="8">Signal transduction protein Lnk</fullName>
    </alternativeName>
</protein>
<comment type="caution">
    <text evidence="13">The sequence shown here is derived from an EMBL/GenBank/DDBJ whole genome shotgun (WGS) entry which is preliminary data.</text>
</comment>
<dbReference type="FunFam" id="3.30.505.10:FF:000008">
    <property type="entry name" value="SH2B adapter protein 1 isoform 2"/>
    <property type="match status" value="1"/>
</dbReference>
<accession>A0A7L0EEI5</accession>
<evidence type="ECO:0000313" key="13">
    <source>
        <dbReference type="EMBL" id="NXJ81417.1"/>
    </source>
</evidence>
<feature type="region of interest" description="Disordered" evidence="10">
    <location>
        <begin position="322"/>
        <end position="366"/>
    </location>
</feature>
<dbReference type="GO" id="GO:0035556">
    <property type="term" value="P:intracellular signal transduction"/>
    <property type="evidence" value="ECO:0007669"/>
    <property type="project" value="TreeGrafter"/>
</dbReference>
<dbReference type="GO" id="GO:0005886">
    <property type="term" value="C:plasma membrane"/>
    <property type="evidence" value="ECO:0007669"/>
    <property type="project" value="TreeGrafter"/>
</dbReference>
<keyword evidence="14" id="KW-1185">Reference proteome</keyword>
<dbReference type="EMBL" id="VXAG01000773">
    <property type="protein sequence ID" value="NXJ81417.1"/>
    <property type="molecule type" value="Genomic_DNA"/>
</dbReference>
<evidence type="ECO:0000256" key="2">
    <source>
        <dbReference type="ARBA" id="ARBA00022553"/>
    </source>
</evidence>
<dbReference type="GO" id="GO:0002262">
    <property type="term" value="P:myeloid cell homeostasis"/>
    <property type="evidence" value="ECO:0007669"/>
    <property type="project" value="UniProtKB-ARBA"/>
</dbReference>
<dbReference type="GO" id="GO:0061515">
    <property type="term" value="P:myeloid cell development"/>
    <property type="evidence" value="ECO:0007669"/>
    <property type="project" value="UniProtKB-ARBA"/>
</dbReference>
<evidence type="ECO:0000256" key="9">
    <source>
        <dbReference type="PROSITE-ProRule" id="PRU00191"/>
    </source>
</evidence>
<dbReference type="InterPro" id="IPR015012">
    <property type="entry name" value="Phe_ZIP"/>
</dbReference>
<organism evidence="13 14">
    <name type="scientific">Trogon melanurus</name>
    <name type="common">Black-tailed trogon</name>
    <dbReference type="NCBI Taxonomy" id="56311"/>
    <lineage>
        <taxon>Eukaryota</taxon>
        <taxon>Metazoa</taxon>
        <taxon>Chordata</taxon>
        <taxon>Craniata</taxon>
        <taxon>Vertebrata</taxon>
        <taxon>Euteleostomi</taxon>
        <taxon>Archelosauria</taxon>
        <taxon>Archosauria</taxon>
        <taxon>Dinosauria</taxon>
        <taxon>Saurischia</taxon>
        <taxon>Theropoda</taxon>
        <taxon>Coelurosauria</taxon>
        <taxon>Aves</taxon>
        <taxon>Neognathae</taxon>
        <taxon>Neoaves</taxon>
        <taxon>Telluraves</taxon>
        <taxon>Coraciimorphae</taxon>
        <taxon>Trogoniformes</taxon>
        <taxon>Trogonidae</taxon>
        <taxon>Trogon</taxon>
    </lineage>
</organism>
<keyword evidence="2" id="KW-0597">Phosphoprotein</keyword>
<reference evidence="13 14" key="1">
    <citation type="submission" date="2019-09" db="EMBL/GenBank/DDBJ databases">
        <title>Bird 10,000 Genomes (B10K) Project - Family phase.</title>
        <authorList>
            <person name="Zhang G."/>
        </authorList>
    </citation>
    <scope>NUCLEOTIDE SEQUENCE [LARGE SCALE GENOMIC DNA]</scope>
    <source>
        <strain evidence="13">B10K-DU-007-40</strain>
        <tissue evidence="13">Mixed tissue sample</tissue>
    </source>
</reference>
<dbReference type="SMART" id="SM00252">
    <property type="entry name" value="SH2"/>
    <property type="match status" value="1"/>
</dbReference>
<dbReference type="Pfam" id="PF00169">
    <property type="entry name" value="PH"/>
    <property type="match status" value="1"/>
</dbReference>
<dbReference type="SMART" id="SM00233">
    <property type="entry name" value="PH"/>
    <property type="match status" value="1"/>
</dbReference>
<dbReference type="OrthoDB" id="10047184at2759"/>
<evidence type="ECO:0000256" key="10">
    <source>
        <dbReference type="SAM" id="MobiDB-lite"/>
    </source>
</evidence>
<feature type="non-terminal residue" evidence="13">
    <location>
        <position position="1"/>
    </location>
</feature>
<feature type="domain" description="PH" evidence="12">
    <location>
        <begin position="213"/>
        <end position="321"/>
    </location>
</feature>
<dbReference type="SUPFAM" id="SSF55550">
    <property type="entry name" value="SH2 domain"/>
    <property type="match status" value="1"/>
</dbReference>
<evidence type="ECO:0000256" key="6">
    <source>
        <dbReference type="ARBA" id="ARBA00075158"/>
    </source>
</evidence>
<feature type="region of interest" description="Disordered" evidence="10">
    <location>
        <begin position="540"/>
        <end position="581"/>
    </location>
</feature>
<dbReference type="Gene3D" id="6.10.140.110">
    <property type="match status" value="1"/>
</dbReference>
<dbReference type="Gene3D" id="3.30.505.10">
    <property type="entry name" value="SH2 domain"/>
    <property type="match status" value="1"/>
</dbReference>
<name>A0A7L0EEI5_TROML</name>
<dbReference type="InterPro" id="IPR030523">
    <property type="entry name" value="SH2B"/>
</dbReference>
<dbReference type="InterPro" id="IPR001849">
    <property type="entry name" value="PH_domain"/>
</dbReference>
<evidence type="ECO:0000256" key="4">
    <source>
        <dbReference type="ARBA" id="ARBA00059956"/>
    </source>
</evidence>